<name>A0ABV7HKX3_9GAMM</name>
<gene>
    <name evidence="1" type="ORF">ACFOEB_03910</name>
</gene>
<dbReference type="Proteomes" id="UP001595548">
    <property type="component" value="Unassembled WGS sequence"/>
</dbReference>
<dbReference type="PANTHER" id="PTHR34387:SF2">
    <property type="entry name" value="SLR1258 PROTEIN"/>
    <property type="match status" value="1"/>
</dbReference>
<keyword evidence="2" id="KW-1185">Reference proteome</keyword>
<evidence type="ECO:0000313" key="2">
    <source>
        <dbReference type="Proteomes" id="UP001595548"/>
    </source>
</evidence>
<organism evidence="1 2">
    <name type="scientific">Gilvimarinus japonicus</name>
    <dbReference type="NCBI Taxonomy" id="1796469"/>
    <lineage>
        <taxon>Bacteria</taxon>
        <taxon>Pseudomonadati</taxon>
        <taxon>Pseudomonadota</taxon>
        <taxon>Gammaproteobacteria</taxon>
        <taxon>Cellvibrionales</taxon>
        <taxon>Cellvibrionaceae</taxon>
        <taxon>Gilvimarinus</taxon>
    </lineage>
</organism>
<dbReference type="InterPro" id="IPR016907">
    <property type="entry name" value="UCP029033"/>
</dbReference>
<reference evidence="2" key="1">
    <citation type="journal article" date="2019" name="Int. J. Syst. Evol. Microbiol.">
        <title>The Global Catalogue of Microorganisms (GCM) 10K type strain sequencing project: providing services to taxonomists for standard genome sequencing and annotation.</title>
        <authorList>
            <consortium name="The Broad Institute Genomics Platform"/>
            <consortium name="The Broad Institute Genome Sequencing Center for Infectious Disease"/>
            <person name="Wu L."/>
            <person name="Ma J."/>
        </authorList>
    </citation>
    <scope>NUCLEOTIDE SEQUENCE [LARGE SCALE GENOMIC DNA]</scope>
    <source>
        <strain evidence="2">KCTC 52141</strain>
    </source>
</reference>
<comment type="caution">
    <text evidence="1">The sequence shown here is derived from an EMBL/GenBank/DDBJ whole genome shotgun (WGS) entry which is preliminary data.</text>
</comment>
<accession>A0ABV7HKX3</accession>
<evidence type="ECO:0000313" key="1">
    <source>
        <dbReference type="EMBL" id="MFC3154337.1"/>
    </source>
</evidence>
<sequence>MTDHTPRSNTLAALILGVCLFAGAGLLGYQLNDTAIAVKEYERTVTVKGLAERELPADIVIWPVSYALASNDLAALYRDIDNNSEAIRQFLLAHDIAAADISVNAPIITDKTAQSYGGPQPTFRYSASQVVTVYSTAIDTVRSTMNNVGELGKQGIVLTAGNYDSQTQYLFTGLNDIKPSMIEQATKNAREVAGKFAADSNSRLGKIKRASQGQFSIDARDANNPHIKKVRVVSTVEYYLAD</sequence>
<dbReference type="RefSeq" id="WP_382414537.1">
    <property type="nucleotide sequence ID" value="NZ_AP031500.1"/>
</dbReference>
<dbReference type="Pfam" id="PF04402">
    <property type="entry name" value="SIMPL"/>
    <property type="match status" value="1"/>
</dbReference>
<dbReference type="Gene3D" id="3.30.70.2970">
    <property type="entry name" value="Protein of unknown function (DUF541), domain 2"/>
    <property type="match status" value="1"/>
</dbReference>
<protein>
    <submittedName>
        <fullName evidence="1">SIMPL domain-containing protein</fullName>
    </submittedName>
</protein>
<proteinExistence type="predicted"/>
<dbReference type="PIRSF" id="PIRSF029033">
    <property type="entry name" value="UCP029033"/>
    <property type="match status" value="1"/>
</dbReference>
<dbReference type="PANTHER" id="PTHR34387">
    <property type="entry name" value="SLR1258 PROTEIN"/>
    <property type="match status" value="1"/>
</dbReference>
<dbReference type="Gene3D" id="3.30.110.170">
    <property type="entry name" value="Protein of unknown function (DUF541), domain 1"/>
    <property type="match status" value="1"/>
</dbReference>
<dbReference type="InterPro" id="IPR052022">
    <property type="entry name" value="26kDa_periplasmic_antigen"/>
</dbReference>
<dbReference type="EMBL" id="JBHRTL010000004">
    <property type="protein sequence ID" value="MFC3154337.1"/>
    <property type="molecule type" value="Genomic_DNA"/>
</dbReference>
<dbReference type="InterPro" id="IPR007497">
    <property type="entry name" value="SIMPL/DUF541"/>
</dbReference>